<dbReference type="VEuPathDB" id="FungiDB:MPH_04998"/>
<sequence length="279" mass="29674">MQDLLLFFLLIVSAAVAEHCPSKSARRYYYPTQIPPGCQCEEASGSDKVIQLAECAKNIRTHGSNDQYFAIFVLDESSDHLTSHGAPYGTCFAFSCALPPNTPFASDPRAVTLFWQADPDAASNPPGYIPGDASNCIKDPNSGACGCEVSGSGNFLQSTNVNSCPVDYSANGQVGCGEPNMSPCGYELNGVGVGSWNAPEGSQQCWDMDYDRNNQPIGLGSDTNQQLSNNGGGGVNYQTDDTGTSPGNSPQNLQFGAPADNNYYGNNGLDNICYEAEHW</sequence>
<feature type="compositionally biased region" description="Polar residues" evidence="1">
    <location>
        <begin position="236"/>
        <end position="254"/>
    </location>
</feature>
<feature type="region of interest" description="Disordered" evidence="1">
    <location>
        <begin position="210"/>
        <end position="259"/>
    </location>
</feature>
<evidence type="ECO:0000256" key="1">
    <source>
        <dbReference type="SAM" id="MobiDB-lite"/>
    </source>
</evidence>
<protein>
    <submittedName>
        <fullName evidence="3">Small secreted protein</fullName>
    </submittedName>
</protein>
<organism evidence="3 4">
    <name type="scientific">Macrophomina phaseolina (strain MS6)</name>
    <name type="common">Charcoal rot fungus</name>
    <dbReference type="NCBI Taxonomy" id="1126212"/>
    <lineage>
        <taxon>Eukaryota</taxon>
        <taxon>Fungi</taxon>
        <taxon>Dikarya</taxon>
        <taxon>Ascomycota</taxon>
        <taxon>Pezizomycotina</taxon>
        <taxon>Dothideomycetes</taxon>
        <taxon>Dothideomycetes incertae sedis</taxon>
        <taxon>Botryosphaeriales</taxon>
        <taxon>Botryosphaeriaceae</taxon>
        <taxon>Macrophomina</taxon>
    </lineage>
</organism>
<feature type="chain" id="PRO_5003864247" evidence="2">
    <location>
        <begin position="18"/>
        <end position="279"/>
    </location>
</feature>
<dbReference type="EMBL" id="AHHD01000225">
    <property type="protein sequence ID" value="EKG17783.1"/>
    <property type="molecule type" value="Genomic_DNA"/>
</dbReference>
<feature type="signal peptide" evidence="2">
    <location>
        <begin position="1"/>
        <end position="17"/>
    </location>
</feature>
<name>K2RSS1_MACPH</name>
<comment type="caution">
    <text evidence="3">The sequence shown here is derived from an EMBL/GenBank/DDBJ whole genome shotgun (WGS) entry which is preliminary data.</text>
</comment>
<dbReference type="InParanoid" id="K2RSS1"/>
<evidence type="ECO:0000256" key="2">
    <source>
        <dbReference type="SAM" id="SignalP"/>
    </source>
</evidence>
<dbReference type="OrthoDB" id="10465410at2759"/>
<dbReference type="AlphaFoldDB" id="K2RSS1"/>
<evidence type="ECO:0000313" key="3">
    <source>
        <dbReference type="EMBL" id="EKG17783.1"/>
    </source>
</evidence>
<keyword evidence="2" id="KW-0732">Signal</keyword>
<dbReference type="HOGENOM" id="CLU_997734_0_0_1"/>
<gene>
    <name evidence="3" type="ORF">MPH_04998</name>
</gene>
<dbReference type="PANTHER" id="PTHR35396">
    <property type="entry name" value="SMALL SECRETED PROTEIN"/>
    <property type="match status" value="1"/>
</dbReference>
<accession>K2RSS1</accession>
<dbReference type="PANTHER" id="PTHR35396:SF1">
    <property type="entry name" value="SMALL SECRETED PROTEIN"/>
    <property type="match status" value="1"/>
</dbReference>
<evidence type="ECO:0000313" key="4">
    <source>
        <dbReference type="Proteomes" id="UP000007129"/>
    </source>
</evidence>
<feature type="compositionally biased region" description="Polar residues" evidence="1">
    <location>
        <begin position="213"/>
        <end position="229"/>
    </location>
</feature>
<dbReference type="Proteomes" id="UP000007129">
    <property type="component" value="Unassembled WGS sequence"/>
</dbReference>
<reference evidence="3 4" key="1">
    <citation type="journal article" date="2012" name="BMC Genomics">
        <title>Tools to kill: Genome of one of the most destructive plant pathogenic fungi Macrophomina phaseolina.</title>
        <authorList>
            <person name="Islam M.S."/>
            <person name="Haque M.S."/>
            <person name="Islam M.M."/>
            <person name="Emdad E.M."/>
            <person name="Halim A."/>
            <person name="Hossen Q.M.M."/>
            <person name="Hossain M.Z."/>
            <person name="Ahmed B."/>
            <person name="Rahim S."/>
            <person name="Rahman M.S."/>
            <person name="Alam M.M."/>
            <person name="Hou S."/>
            <person name="Wan X."/>
            <person name="Saito J.A."/>
            <person name="Alam M."/>
        </authorList>
    </citation>
    <scope>NUCLEOTIDE SEQUENCE [LARGE SCALE GENOMIC DNA]</scope>
    <source>
        <strain evidence="3 4">MS6</strain>
    </source>
</reference>
<proteinExistence type="predicted"/>